<protein>
    <recommendedName>
        <fullName evidence="4">Cytochrome C oxidase subunit I</fullName>
    </recommendedName>
</protein>
<evidence type="ECO:0008006" key="4">
    <source>
        <dbReference type="Google" id="ProtNLM"/>
    </source>
</evidence>
<feature type="transmembrane region" description="Helical" evidence="1">
    <location>
        <begin position="47"/>
        <end position="71"/>
    </location>
</feature>
<name>A0A419S5S5_9SPHI</name>
<gene>
    <name evidence="2" type="ORF">BCY91_04765</name>
</gene>
<feature type="transmembrane region" description="Helical" evidence="1">
    <location>
        <begin position="83"/>
        <end position="104"/>
    </location>
</feature>
<evidence type="ECO:0000313" key="3">
    <source>
        <dbReference type="Proteomes" id="UP000283433"/>
    </source>
</evidence>
<evidence type="ECO:0000256" key="1">
    <source>
        <dbReference type="SAM" id="Phobius"/>
    </source>
</evidence>
<feature type="transmembrane region" description="Helical" evidence="1">
    <location>
        <begin position="282"/>
        <end position="305"/>
    </location>
</feature>
<dbReference type="EMBL" id="MBTA01000023">
    <property type="protein sequence ID" value="RKD16194.1"/>
    <property type="molecule type" value="Genomic_DNA"/>
</dbReference>
<reference evidence="2 3" key="1">
    <citation type="submission" date="2016-07" db="EMBL/GenBank/DDBJ databases">
        <title>Genome of Pelobium manganitolerans.</title>
        <authorList>
            <person name="Wu S."/>
            <person name="Wang G."/>
        </authorList>
    </citation>
    <scope>NUCLEOTIDE SEQUENCE [LARGE SCALE GENOMIC DNA]</scope>
    <source>
        <strain evidence="2 3">YS-25</strain>
    </source>
</reference>
<dbReference type="RefSeq" id="WP_120181693.1">
    <property type="nucleotide sequence ID" value="NZ_MBTA01000023.1"/>
</dbReference>
<comment type="caution">
    <text evidence="2">The sequence shown here is derived from an EMBL/GenBank/DDBJ whole genome shotgun (WGS) entry which is preliminary data.</text>
</comment>
<feature type="transmembrane region" description="Helical" evidence="1">
    <location>
        <begin position="223"/>
        <end position="241"/>
    </location>
</feature>
<keyword evidence="1" id="KW-1133">Transmembrane helix</keyword>
<feature type="transmembrane region" description="Helical" evidence="1">
    <location>
        <begin position="317"/>
        <end position="337"/>
    </location>
</feature>
<feature type="transmembrane region" description="Helical" evidence="1">
    <location>
        <begin position="247"/>
        <end position="270"/>
    </location>
</feature>
<feature type="transmembrane region" description="Helical" evidence="1">
    <location>
        <begin position="152"/>
        <end position="171"/>
    </location>
</feature>
<proteinExistence type="predicted"/>
<keyword evidence="3" id="KW-1185">Reference proteome</keyword>
<evidence type="ECO:0000313" key="2">
    <source>
        <dbReference type="EMBL" id="RKD16194.1"/>
    </source>
</evidence>
<feature type="transmembrane region" description="Helical" evidence="1">
    <location>
        <begin position="380"/>
        <end position="404"/>
    </location>
</feature>
<feature type="transmembrane region" description="Helical" evidence="1">
    <location>
        <begin position="12"/>
        <end position="35"/>
    </location>
</feature>
<sequence length="417" mass="47229">MNAPTKTDLNKLMIAHHLLAGFSFFMVALLLLFAATDFGGHYFQPRLLAITHLTALGWFCALIFSLCYKLLPQFYPGFKVNTKLAWISFGLFVIGLAHLIYSFWVFEPGWPMQCAAALLLISISCLVWQIFKAGKQTVKPDVFQDFLSTSAIWLLLTVILGFLMVFNFRFAFLPMDHVVFLKLHAHAGFGGWFLLLLIAISSKSLPEYLQLKPDKTHLLHSSFYLINLALLAFFINTYLFGLNNITYLIIGLAVFGVFCWLFYLLPFVMLSVKRKVQTDGTSFLSALLLFFIALIVVPLIVYYQFRESNTAINLSVFYGFLLLLGCLGSLMQSRFFGLHFSSEKLSGPRLNELAKLRILCYLISTAVFSIGILLKNTALIHLALFAFVTSAILYLLCIFANLPAKLSHFVKQHRIQK</sequence>
<feature type="transmembrane region" description="Helical" evidence="1">
    <location>
        <begin position="183"/>
        <end position="202"/>
    </location>
</feature>
<dbReference type="Proteomes" id="UP000283433">
    <property type="component" value="Unassembled WGS sequence"/>
</dbReference>
<keyword evidence="1" id="KW-0472">Membrane</keyword>
<dbReference type="AlphaFoldDB" id="A0A419S5S5"/>
<feature type="transmembrane region" description="Helical" evidence="1">
    <location>
        <begin position="358"/>
        <end position="374"/>
    </location>
</feature>
<keyword evidence="1" id="KW-0812">Transmembrane</keyword>
<accession>A0A419S5S5</accession>
<organism evidence="2 3">
    <name type="scientific">Pelobium manganitolerans</name>
    <dbReference type="NCBI Taxonomy" id="1842495"/>
    <lineage>
        <taxon>Bacteria</taxon>
        <taxon>Pseudomonadati</taxon>
        <taxon>Bacteroidota</taxon>
        <taxon>Sphingobacteriia</taxon>
        <taxon>Sphingobacteriales</taxon>
        <taxon>Sphingobacteriaceae</taxon>
        <taxon>Pelobium</taxon>
    </lineage>
</organism>